<evidence type="ECO:0000256" key="3">
    <source>
        <dbReference type="ARBA" id="ARBA00022801"/>
    </source>
</evidence>
<dbReference type="InterPro" id="IPR014017">
    <property type="entry name" value="DNA_helicase_UvrD-like_C"/>
</dbReference>
<reference key="2">
    <citation type="submission" date="2011-04" db="EMBL/GenBank/DDBJ databases">
        <title>Complete sequence of chromosome of Haliscomenobacter hydrossis DSM 1100.</title>
        <authorList>
            <consortium name="US DOE Joint Genome Institute (JGI-PGF)"/>
            <person name="Lucas S."/>
            <person name="Han J."/>
            <person name="Lapidus A."/>
            <person name="Bruce D."/>
            <person name="Goodwin L."/>
            <person name="Pitluck S."/>
            <person name="Peters L."/>
            <person name="Kyrpides N."/>
            <person name="Mavromatis K."/>
            <person name="Ivanova N."/>
            <person name="Ovchinnikova G."/>
            <person name="Pagani I."/>
            <person name="Daligault H."/>
            <person name="Detter J.C."/>
            <person name="Han C."/>
            <person name="Land M."/>
            <person name="Hauser L."/>
            <person name="Markowitz V."/>
            <person name="Cheng J.-F."/>
            <person name="Hugenholtz P."/>
            <person name="Woyke T."/>
            <person name="Wu D."/>
            <person name="Verbarg S."/>
            <person name="Frueling A."/>
            <person name="Brambilla E."/>
            <person name="Klenk H.-P."/>
            <person name="Eisen J.A."/>
        </authorList>
    </citation>
    <scope>NUCLEOTIDE SEQUENCE</scope>
    <source>
        <strain>DSM 1100</strain>
    </source>
</reference>
<reference evidence="16 17" key="1">
    <citation type="journal article" date="2011" name="Stand. Genomic Sci.">
        <title>Complete genome sequence of Haliscomenobacter hydrossis type strain (O).</title>
        <authorList>
            <consortium name="US DOE Joint Genome Institute (JGI-PGF)"/>
            <person name="Daligault H."/>
            <person name="Lapidus A."/>
            <person name="Zeytun A."/>
            <person name="Nolan M."/>
            <person name="Lucas S."/>
            <person name="Del Rio T.G."/>
            <person name="Tice H."/>
            <person name="Cheng J.F."/>
            <person name="Tapia R."/>
            <person name="Han C."/>
            <person name="Goodwin L."/>
            <person name="Pitluck S."/>
            <person name="Liolios K."/>
            <person name="Pagani I."/>
            <person name="Ivanova N."/>
            <person name="Huntemann M."/>
            <person name="Mavromatis K."/>
            <person name="Mikhailova N."/>
            <person name="Pati A."/>
            <person name="Chen A."/>
            <person name="Palaniappan K."/>
            <person name="Land M."/>
            <person name="Hauser L."/>
            <person name="Brambilla E.M."/>
            <person name="Rohde M."/>
            <person name="Verbarg S."/>
            <person name="Goker M."/>
            <person name="Bristow J."/>
            <person name="Eisen J.A."/>
            <person name="Markowitz V."/>
            <person name="Hugenholtz P."/>
            <person name="Kyrpides N.C."/>
            <person name="Klenk H.P."/>
            <person name="Woyke T."/>
        </authorList>
    </citation>
    <scope>NUCLEOTIDE SEQUENCE [LARGE SCALE GENOMIC DNA]</scope>
    <source>
        <strain evidence="17">ATCC 27775 / DSM 1100 / LMG 10767 / O</strain>
    </source>
</reference>
<dbReference type="Gene3D" id="1.10.10.160">
    <property type="match status" value="1"/>
</dbReference>
<keyword evidence="2 12" id="KW-0547">Nucleotide-binding</keyword>
<dbReference type="GO" id="GO:0033202">
    <property type="term" value="C:DNA helicase complex"/>
    <property type="evidence" value="ECO:0007669"/>
    <property type="project" value="TreeGrafter"/>
</dbReference>
<proteinExistence type="inferred from homology"/>
<dbReference type="GO" id="GO:0016887">
    <property type="term" value="F:ATP hydrolysis activity"/>
    <property type="evidence" value="ECO:0007669"/>
    <property type="project" value="RHEA"/>
</dbReference>
<sequence length="767" mass="87398">MSYLDELNPVQRQAVENTDGPVLVVAGPGSGKTRVLTYRIAHIMEKGVAPWEILSLTFTNKAAREMQERISKVVGDKARNVWSGTFHSIFARILRVEADKIGYSPNFTIYDTEDTKSVIGAIIKEMNLDKTVYNVNTIRSRISSAKSSLITPRLYAENEAMKMQDRQAKMPFISDIYLKYGERCKRAGAMDFDDLLYRLYELWQKNPEVLDKYRKRFRYLLVDEFQDTNTLQYGIIRKLVHFEGSPRNICVVGDDAQSIYAFRGATIQNILDFEKDFSPFGIKVFKLEENYRSTEHIVQAANEVIRFNKKQIQKKIWSSKGTGQKIKVIKTMTDAEEGKRVADTISEQRNRFHLRNTDIAVLYRTNAQSRVLEEYLRRYNIPYKIFGGLSFYQRKEVKDLIGYLRLAVNPKDEEALRRVINFPKRGIGDSTLDKISELAGQQNLTMWEVLLHIDAGTRTQKSIHEFVKIVQDSGQKAESLNAHEAAMYIAKQSKLIEEYNQDKTVEGLGRLENLNALLDGIKSFVEDDEFETASEQQNKSLASYLQNIALLTDQDDESKNGDYVTLMSVHSAKGLEFKSVFVVGLEEKLFPSFMSMDTPDGLDEERRLFYVAITRAEQYLTLTFSMSRYKFGQMQYNEMSRFIEEIPRDHLESTSALRSGFSADFEPTPSRTTTTAVPSKSGVSGAFKPRPASSNAAPRIDPALFKASPSDQIKVGNTVLHLKFGEGKVLNIDGGKDNRIATIFFEAADDGQEKRIMLKFAKLQIVE</sequence>
<feature type="binding site" evidence="12">
    <location>
        <begin position="26"/>
        <end position="33"/>
    </location>
    <ligand>
        <name>ATP</name>
        <dbReference type="ChEBI" id="CHEBI:30616"/>
    </ligand>
</feature>
<dbReference type="AlphaFoldDB" id="F4L570"/>
<evidence type="ECO:0000256" key="10">
    <source>
        <dbReference type="ARBA" id="ARBA00034923"/>
    </source>
</evidence>
<comment type="similarity">
    <text evidence="1">Belongs to the helicase family. UvrD subfamily.</text>
</comment>
<feature type="domain" description="UvrD-like helicase C-terminal" evidence="15">
    <location>
        <begin position="295"/>
        <end position="574"/>
    </location>
</feature>
<dbReference type="InterPro" id="IPR027417">
    <property type="entry name" value="P-loop_NTPase"/>
</dbReference>
<name>F4L570_HALH1</name>
<evidence type="ECO:0000256" key="5">
    <source>
        <dbReference type="ARBA" id="ARBA00022840"/>
    </source>
</evidence>
<dbReference type="GO" id="GO:0005829">
    <property type="term" value="C:cytosol"/>
    <property type="evidence" value="ECO:0007669"/>
    <property type="project" value="TreeGrafter"/>
</dbReference>
<dbReference type="RefSeq" id="WP_013764303.1">
    <property type="nucleotide sequence ID" value="NC_015510.1"/>
</dbReference>
<dbReference type="GO" id="GO:0043138">
    <property type="term" value="F:3'-5' DNA helicase activity"/>
    <property type="evidence" value="ECO:0007669"/>
    <property type="project" value="UniProtKB-EC"/>
</dbReference>
<dbReference type="GO" id="GO:0003677">
    <property type="term" value="F:DNA binding"/>
    <property type="evidence" value="ECO:0007669"/>
    <property type="project" value="UniProtKB-KW"/>
</dbReference>
<dbReference type="PROSITE" id="PS51198">
    <property type="entry name" value="UVRD_HELICASE_ATP_BIND"/>
    <property type="match status" value="1"/>
</dbReference>
<evidence type="ECO:0000256" key="11">
    <source>
        <dbReference type="ARBA" id="ARBA00048988"/>
    </source>
</evidence>
<comment type="catalytic activity">
    <reaction evidence="8">
        <text>Couples ATP hydrolysis with the unwinding of duplex DNA by translocating in the 3'-5' direction.</text>
        <dbReference type="EC" id="5.6.2.4"/>
    </reaction>
</comment>
<accession>F4L570</accession>
<evidence type="ECO:0000256" key="7">
    <source>
        <dbReference type="ARBA" id="ARBA00023235"/>
    </source>
</evidence>
<dbReference type="InterPro" id="IPR013986">
    <property type="entry name" value="DExx_box_DNA_helicase_dom_sf"/>
</dbReference>
<dbReference type="InterPro" id="IPR014016">
    <property type="entry name" value="UvrD-like_ATP-bd"/>
</dbReference>
<evidence type="ECO:0000259" key="14">
    <source>
        <dbReference type="PROSITE" id="PS51198"/>
    </source>
</evidence>
<dbReference type="CDD" id="cd18807">
    <property type="entry name" value="SF1_C_UvrD"/>
    <property type="match status" value="1"/>
</dbReference>
<comment type="catalytic activity">
    <reaction evidence="11">
        <text>ATP + H2O = ADP + phosphate + H(+)</text>
        <dbReference type="Rhea" id="RHEA:13065"/>
        <dbReference type="ChEBI" id="CHEBI:15377"/>
        <dbReference type="ChEBI" id="CHEBI:15378"/>
        <dbReference type="ChEBI" id="CHEBI:30616"/>
        <dbReference type="ChEBI" id="CHEBI:43474"/>
        <dbReference type="ChEBI" id="CHEBI:456216"/>
        <dbReference type="EC" id="5.6.2.4"/>
    </reaction>
</comment>
<dbReference type="GO" id="GO:0000725">
    <property type="term" value="P:recombinational repair"/>
    <property type="evidence" value="ECO:0007669"/>
    <property type="project" value="TreeGrafter"/>
</dbReference>
<keyword evidence="17" id="KW-1185">Reference proteome</keyword>
<dbReference type="CDD" id="cd17932">
    <property type="entry name" value="DEXQc_UvrD"/>
    <property type="match status" value="1"/>
</dbReference>
<dbReference type="Pfam" id="PF00580">
    <property type="entry name" value="UvrD-helicase"/>
    <property type="match status" value="1"/>
</dbReference>
<protein>
    <recommendedName>
        <fullName evidence="9">DNA 3'-5' helicase</fullName>
        <ecNumber evidence="9">5.6.2.4</ecNumber>
    </recommendedName>
    <alternativeName>
        <fullName evidence="10">DNA 3'-5' helicase II</fullName>
    </alternativeName>
</protein>
<evidence type="ECO:0000256" key="13">
    <source>
        <dbReference type="SAM" id="MobiDB-lite"/>
    </source>
</evidence>
<dbReference type="EMBL" id="CP002691">
    <property type="protein sequence ID" value="AEE49750.1"/>
    <property type="molecule type" value="Genomic_DNA"/>
</dbReference>
<feature type="domain" description="UvrD-like helicase ATP-binding" evidence="14">
    <location>
        <begin position="5"/>
        <end position="294"/>
    </location>
</feature>
<organism evidence="16 17">
    <name type="scientific">Haliscomenobacter hydrossis (strain ATCC 27775 / DSM 1100 / LMG 10767 / O)</name>
    <dbReference type="NCBI Taxonomy" id="760192"/>
    <lineage>
        <taxon>Bacteria</taxon>
        <taxon>Pseudomonadati</taxon>
        <taxon>Bacteroidota</taxon>
        <taxon>Saprospiria</taxon>
        <taxon>Saprospirales</taxon>
        <taxon>Haliscomenobacteraceae</taxon>
        <taxon>Haliscomenobacter</taxon>
    </lineage>
</organism>
<dbReference type="EC" id="5.6.2.4" evidence="9"/>
<dbReference type="GO" id="GO:0005524">
    <property type="term" value="F:ATP binding"/>
    <property type="evidence" value="ECO:0007669"/>
    <property type="project" value="UniProtKB-UniRule"/>
</dbReference>
<dbReference type="OrthoDB" id="9810135at2"/>
<dbReference type="PROSITE" id="PS51217">
    <property type="entry name" value="UVRD_HELICASE_CTER"/>
    <property type="match status" value="1"/>
</dbReference>
<keyword evidence="5 12" id="KW-0067">ATP-binding</keyword>
<dbReference type="SUPFAM" id="SSF52540">
    <property type="entry name" value="P-loop containing nucleoside triphosphate hydrolases"/>
    <property type="match status" value="1"/>
</dbReference>
<evidence type="ECO:0000313" key="17">
    <source>
        <dbReference type="Proteomes" id="UP000008461"/>
    </source>
</evidence>
<keyword evidence="3 12" id="KW-0378">Hydrolase</keyword>
<dbReference type="PANTHER" id="PTHR11070">
    <property type="entry name" value="UVRD / RECB / PCRA DNA HELICASE FAMILY MEMBER"/>
    <property type="match status" value="1"/>
</dbReference>
<evidence type="ECO:0000256" key="9">
    <source>
        <dbReference type="ARBA" id="ARBA00034808"/>
    </source>
</evidence>
<dbReference type="KEGG" id="hhy:Halhy_1865"/>
<dbReference type="Proteomes" id="UP000008461">
    <property type="component" value="Chromosome"/>
</dbReference>
<keyword evidence="6" id="KW-0238">DNA-binding</keyword>
<keyword evidence="7" id="KW-0413">Isomerase</keyword>
<evidence type="ECO:0000256" key="12">
    <source>
        <dbReference type="PROSITE-ProRule" id="PRU00560"/>
    </source>
</evidence>
<evidence type="ECO:0000256" key="4">
    <source>
        <dbReference type="ARBA" id="ARBA00022806"/>
    </source>
</evidence>
<dbReference type="HOGENOM" id="CLU_004585_5_2_10"/>
<evidence type="ECO:0000256" key="8">
    <source>
        <dbReference type="ARBA" id="ARBA00034617"/>
    </source>
</evidence>
<dbReference type="eggNOG" id="COG0210">
    <property type="taxonomic scope" value="Bacteria"/>
</dbReference>
<gene>
    <name evidence="16" type="ordered locus">Halhy_1865</name>
</gene>
<dbReference type="Pfam" id="PF13361">
    <property type="entry name" value="UvrD_C"/>
    <property type="match status" value="1"/>
</dbReference>
<evidence type="ECO:0000256" key="2">
    <source>
        <dbReference type="ARBA" id="ARBA00022741"/>
    </source>
</evidence>
<evidence type="ECO:0000256" key="6">
    <source>
        <dbReference type="ARBA" id="ARBA00023125"/>
    </source>
</evidence>
<dbReference type="Gene3D" id="3.40.50.300">
    <property type="entry name" value="P-loop containing nucleotide triphosphate hydrolases"/>
    <property type="match status" value="2"/>
</dbReference>
<feature type="region of interest" description="Disordered" evidence="13">
    <location>
        <begin position="662"/>
        <end position="700"/>
    </location>
</feature>
<dbReference type="Gene3D" id="1.10.486.10">
    <property type="entry name" value="PCRA, domain 4"/>
    <property type="match status" value="1"/>
</dbReference>
<evidence type="ECO:0000313" key="16">
    <source>
        <dbReference type="EMBL" id="AEE49750.1"/>
    </source>
</evidence>
<evidence type="ECO:0000259" key="15">
    <source>
        <dbReference type="PROSITE" id="PS51217"/>
    </source>
</evidence>
<dbReference type="PANTHER" id="PTHR11070:SF2">
    <property type="entry name" value="ATP-DEPENDENT DNA HELICASE SRS2"/>
    <property type="match status" value="1"/>
</dbReference>
<evidence type="ECO:0000256" key="1">
    <source>
        <dbReference type="ARBA" id="ARBA00009922"/>
    </source>
</evidence>
<dbReference type="STRING" id="760192.Halhy_1865"/>
<keyword evidence="4 12" id="KW-0347">Helicase</keyword>
<feature type="compositionally biased region" description="Polar residues" evidence="13">
    <location>
        <begin position="669"/>
        <end position="682"/>
    </location>
</feature>
<dbReference type="InterPro" id="IPR000212">
    <property type="entry name" value="DNA_helicase_UvrD/REP"/>
</dbReference>